<dbReference type="Gene3D" id="3.40.50.1580">
    <property type="entry name" value="Nucleoside phosphorylase domain"/>
    <property type="match status" value="1"/>
</dbReference>
<evidence type="ECO:0000313" key="3">
    <source>
        <dbReference type="Proteomes" id="UP000317178"/>
    </source>
</evidence>
<keyword evidence="3" id="KW-1185">Reference proteome</keyword>
<dbReference type="OrthoDB" id="261107at2"/>
<name>A0A518CNY0_9PLAN</name>
<dbReference type="InterPro" id="IPR000845">
    <property type="entry name" value="Nucleoside_phosphorylase_d"/>
</dbReference>
<keyword evidence="2" id="KW-0326">Glycosidase</keyword>
<dbReference type="SUPFAM" id="SSF53167">
    <property type="entry name" value="Purine and uridine phosphorylases"/>
    <property type="match status" value="1"/>
</dbReference>
<dbReference type="Proteomes" id="UP000317178">
    <property type="component" value="Chromosome"/>
</dbReference>
<gene>
    <name evidence="2" type="primary">mtnN</name>
    <name evidence="2" type="ORF">Pla110_26650</name>
</gene>
<dbReference type="PANTHER" id="PTHR46832">
    <property type="entry name" value="5'-METHYLTHIOADENOSINE/S-ADENOSYLHOMOCYSTEINE NUCLEOSIDASE"/>
    <property type="match status" value="1"/>
</dbReference>
<dbReference type="EMBL" id="CP036281">
    <property type="protein sequence ID" value="QDU80929.1"/>
    <property type="molecule type" value="Genomic_DNA"/>
</dbReference>
<dbReference type="GO" id="GO:0008930">
    <property type="term" value="F:methylthioadenosine nucleosidase activity"/>
    <property type="evidence" value="ECO:0007669"/>
    <property type="project" value="TreeGrafter"/>
</dbReference>
<dbReference type="InterPro" id="IPR035994">
    <property type="entry name" value="Nucleoside_phosphorylase_sf"/>
</dbReference>
<dbReference type="CDD" id="cd17877">
    <property type="entry name" value="NP_MTAN-like"/>
    <property type="match status" value="1"/>
</dbReference>
<proteinExistence type="predicted"/>
<dbReference type="Pfam" id="PF01048">
    <property type="entry name" value="PNP_UDP_1"/>
    <property type="match status" value="1"/>
</dbReference>
<organism evidence="2 3">
    <name type="scientific">Polystyrenella longa</name>
    <dbReference type="NCBI Taxonomy" id="2528007"/>
    <lineage>
        <taxon>Bacteria</taxon>
        <taxon>Pseudomonadati</taxon>
        <taxon>Planctomycetota</taxon>
        <taxon>Planctomycetia</taxon>
        <taxon>Planctomycetales</taxon>
        <taxon>Planctomycetaceae</taxon>
        <taxon>Polystyrenella</taxon>
    </lineage>
</organism>
<sequence>MPFDDQVDVGIVVALEREISLFLFRHPEHERQSGKQAVFLQTEVGEKVVGIAITGPGQERAEAGTRALCEAMHPRWIISAGYGGALLPQQKVGDAVFIEDIVTSNDLHVQLGGNYAFADSTDSDKFSQQINGERLRAMRGRLFSGDDMVTTKEERSLLAEKHNADVVDMETAAVVKVAREWHLPVLALRAITDDLETELPPEIASMLEKEGASRWGTIATSLWKKPRLSKNLWELKQNSLAASETIAIGVEYLISNLPPSTIKSTEPPSDD</sequence>
<dbReference type="EC" id="3.2.2.9" evidence="2"/>
<dbReference type="GO" id="GO:0019284">
    <property type="term" value="P:L-methionine salvage from S-adenosylmethionine"/>
    <property type="evidence" value="ECO:0007669"/>
    <property type="project" value="TreeGrafter"/>
</dbReference>
<dbReference type="PANTHER" id="PTHR46832:SF1">
    <property type="entry name" value="5'-METHYLTHIOADENOSINE_S-ADENOSYLHOMOCYSTEINE NUCLEOSIDASE"/>
    <property type="match status" value="1"/>
</dbReference>
<keyword evidence="2" id="KW-0378">Hydrolase</keyword>
<dbReference type="RefSeq" id="WP_144996157.1">
    <property type="nucleotide sequence ID" value="NZ_CP036281.1"/>
</dbReference>
<dbReference type="GO" id="GO:0005829">
    <property type="term" value="C:cytosol"/>
    <property type="evidence" value="ECO:0007669"/>
    <property type="project" value="TreeGrafter"/>
</dbReference>
<evidence type="ECO:0000313" key="2">
    <source>
        <dbReference type="EMBL" id="QDU80929.1"/>
    </source>
</evidence>
<reference evidence="2 3" key="1">
    <citation type="submission" date="2019-02" db="EMBL/GenBank/DDBJ databases">
        <title>Deep-cultivation of Planctomycetes and their phenomic and genomic characterization uncovers novel biology.</title>
        <authorList>
            <person name="Wiegand S."/>
            <person name="Jogler M."/>
            <person name="Boedeker C."/>
            <person name="Pinto D."/>
            <person name="Vollmers J."/>
            <person name="Rivas-Marin E."/>
            <person name="Kohn T."/>
            <person name="Peeters S.H."/>
            <person name="Heuer A."/>
            <person name="Rast P."/>
            <person name="Oberbeckmann S."/>
            <person name="Bunk B."/>
            <person name="Jeske O."/>
            <person name="Meyerdierks A."/>
            <person name="Storesund J.E."/>
            <person name="Kallscheuer N."/>
            <person name="Luecker S."/>
            <person name="Lage O.M."/>
            <person name="Pohl T."/>
            <person name="Merkel B.J."/>
            <person name="Hornburger P."/>
            <person name="Mueller R.-W."/>
            <person name="Bruemmer F."/>
            <person name="Labrenz M."/>
            <person name="Spormann A.M."/>
            <person name="Op den Camp H."/>
            <person name="Overmann J."/>
            <person name="Amann R."/>
            <person name="Jetten M.S.M."/>
            <person name="Mascher T."/>
            <person name="Medema M.H."/>
            <person name="Devos D.P."/>
            <person name="Kaster A.-K."/>
            <person name="Ovreas L."/>
            <person name="Rohde M."/>
            <person name="Galperin M.Y."/>
            <person name="Jogler C."/>
        </authorList>
    </citation>
    <scope>NUCLEOTIDE SEQUENCE [LARGE SCALE GENOMIC DNA]</scope>
    <source>
        <strain evidence="2 3">Pla110</strain>
    </source>
</reference>
<dbReference type="GO" id="GO:0008782">
    <property type="term" value="F:adenosylhomocysteine nucleosidase activity"/>
    <property type="evidence" value="ECO:0007669"/>
    <property type="project" value="UniProtKB-EC"/>
</dbReference>
<feature type="domain" description="Nucleoside phosphorylase" evidence="1">
    <location>
        <begin position="9"/>
        <end position="197"/>
    </location>
</feature>
<accession>A0A518CNY0</accession>
<dbReference type="AlphaFoldDB" id="A0A518CNY0"/>
<dbReference type="GO" id="GO:0009116">
    <property type="term" value="P:nucleoside metabolic process"/>
    <property type="evidence" value="ECO:0007669"/>
    <property type="project" value="InterPro"/>
</dbReference>
<protein>
    <submittedName>
        <fullName evidence="2">5'-methylthioadenosine/S-adenosylhomocysteine nucleosidase</fullName>
        <ecNumber evidence="2">3.2.2.9</ecNumber>
    </submittedName>
</protein>
<dbReference type="KEGG" id="plon:Pla110_26650"/>
<evidence type="ECO:0000259" key="1">
    <source>
        <dbReference type="Pfam" id="PF01048"/>
    </source>
</evidence>